<protein>
    <submittedName>
        <fullName evidence="3">Disks large-like protein 4</fullName>
    </submittedName>
</protein>
<dbReference type="Proteomes" id="UP000324632">
    <property type="component" value="Chromosome 20"/>
</dbReference>
<keyword evidence="4" id="KW-1185">Reference proteome</keyword>
<organism evidence="3 4">
    <name type="scientific">Triplophysa tibetana</name>
    <dbReference type="NCBI Taxonomy" id="1572043"/>
    <lineage>
        <taxon>Eukaryota</taxon>
        <taxon>Metazoa</taxon>
        <taxon>Chordata</taxon>
        <taxon>Craniata</taxon>
        <taxon>Vertebrata</taxon>
        <taxon>Euteleostomi</taxon>
        <taxon>Actinopterygii</taxon>
        <taxon>Neopterygii</taxon>
        <taxon>Teleostei</taxon>
        <taxon>Ostariophysi</taxon>
        <taxon>Cypriniformes</taxon>
        <taxon>Nemacheilidae</taxon>
        <taxon>Triplophysa</taxon>
    </lineage>
</organism>
<dbReference type="EMBL" id="SOYY01000020">
    <property type="protein sequence ID" value="KAA0706440.1"/>
    <property type="molecule type" value="Genomic_DNA"/>
</dbReference>
<accession>A0A5A9N9L1</accession>
<feature type="compositionally biased region" description="Basic residues" evidence="1">
    <location>
        <begin position="1"/>
        <end position="11"/>
    </location>
</feature>
<evidence type="ECO:0000259" key="2">
    <source>
        <dbReference type="SMART" id="SM01277"/>
    </source>
</evidence>
<gene>
    <name evidence="3" type="ORF">E1301_Tti023700</name>
</gene>
<sequence>MVHSNVKKKYRYHDEETPPIPQSPAHLTAVKNAELLHLSDAGHTPIDGIHGYIPQMHTSPTKPVLLPSGHAPYYATSTLDWHPGGRMPAKAPFHPLTGWVSVLSTFFFLPKHMAKKLVPHLPPFLPRHCLRIGIPSITKQAPPGGWLGRAAFPLRPGYNVDLHLAVNYSVRTFHAFSSKDETIPISTIFLPTGRRWPLQRIPV</sequence>
<feature type="region of interest" description="Disordered" evidence="1">
    <location>
        <begin position="1"/>
        <end position="24"/>
    </location>
</feature>
<dbReference type="Pfam" id="PF10608">
    <property type="entry name" value="MAGUK_N_PEST"/>
    <property type="match status" value="1"/>
</dbReference>
<comment type="caution">
    <text evidence="3">The sequence shown here is derived from an EMBL/GenBank/DDBJ whole genome shotgun (WGS) entry which is preliminary data.</text>
</comment>
<dbReference type="InterPro" id="IPR019590">
    <property type="entry name" value="DLG1_PEST_dom"/>
</dbReference>
<feature type="domain" description="Disks large homologue 1 N-terminal PEST" evidence="2">
    <location>
        <begin position="8"/>
        <end position="109"/>
    </location>
</feature>
<dbReference type="SMART" id="SM01277">
    <property type="entry name" value="MAGUK_N_PEST"/>
    <property type="match status" value="1"/>
</dbReference>
<evidence type="ECO:0000313" key="3">
    <source>
        <dbReference type="EMBL" id="KAA0706440.1"/>
    </source>
</evidence>
<name>A0A5A9N9L1_9TELE</name>
<evidence type="ECO:0000313" key="4">
    <source>
        <dbReference type="Proteomes" id="UP000324632"/>
    </source>
</evidence>
<proteinExistence type="predicted"/>
<evidence type="ECO:0000256" key="1">
    <source>
        <dbReference type="SAM" id="MobiDB-lite"/>
    </source>
</evidence>
<reference evidence="3 4" key="1">
    <citation type="journal article" date="2019" name="Mol. Ecol. Resour.">
        <title>Chromosome-level genome assembly of Triplophysa tibetana, a fish adapted to the harsh high-altitude environment of the Tibetan Plateau.</title>
        <authorList>
            <person name="Yang X."/>
            <person name="Liu H."/>
            <person name="Ma Z."/>
            <person name="Zou Y."/>
            <person name="Zou M."/>
            <person name="Mao Y."/>
            <person name="Li X."/>
            <person name="Wang H."/>
            <person name="Chen T."/>
            <person name="Wang W."/>
            <person name="Yang R."/>
        </authorList>
    </citation>
    <scope>NUCLEOTIDE SEQUENCE [LARGE SCALE GENOMIC DNA]</scope>
    <source>
        <strain evidence="3">TTIB1903HZAU</strain>
        <tissue evidence="3">Muscle</tissue>
    </source>
</reference>
<dbReference type="AlphaFoldDB" id="A0A5A9N9L1"/>